<dbReference type="Proteomes" id="UP000830401">
    <property type="component" value="Chromosome"/>
</dbReference>
<dbReference type="RefSeq" id="WP_245125287.1">
    <property type="nucleotide sequence ID" value="NZ_CP095061.1"/>
</dbReference>
<keyword evidence="4" id="KW-1185">Reference proteome</keyword>
<keyword evidence="3" id="KW-0406">Ion transport</keyword>
<dbReference type="GO" id="GO:0034220">
    <property type="term" value="P:monoatomic ion transmembrane transport"/>
    <property type="evidence" value="ECO:0007669"/>
    <property type="project" value="UniProtKB-KW"/>
</dbReference>
<keyword evidence="1" id="KW-1133">Transmembrane helix</keyword>
<organism evidence="3 4">
    <name type="scientific">Hymenobacter volaticus</name>
    <dbReference type="NCBI Taxonomy" id="2932254"/>
    <lineage>
        <taxon>Bacteria</taxon>
        <taxon>Pseudomonadati</taxon>
        <taxon>Bacteroidota</taxon>
        <taxon>Cytophagia</taxon>
        <taxon>Cytophagales</taxon>
        <taxon>Hymenobacteraceae</taxon>
        <taxon>Hymenobacter</taxon>
    </lineage>
</organism>
<name>A0ABY4GD33_9BACT</name>
<proteinExistence type="predicted"/>
<dbReference type="Gene3D" id="1.10.287.70">
    <property type="match status" value="1"/>
</dbReference>
<keyword evidence="1" id="KW-0812">Transmembrane</keyword>
<evidence type="ECO:0000256" key="1">
    <source>
        <dbReference type="SAM" id="Phobius"/>
    </source>
</evidence>
<feature type="transmembrane region" description="Helical" evidence="1">
    <location>
        <begin position="71"/>
        <end position="93"/>
    </location>
</feature>
<feature type="domain" description="Potassium channel" evidence="2">
    <location>
        <begin position="83"/>
        <end position="163"/>
    </location>
</feature>
<evidence type="ECO:0000259" key="2">
    <source>
        <dbReference type="Pfam" id="PF07885"/>
    </source>
</evidence>
<reference evidence="3" key="1">
    <citation type="submission" date="2022-04" db="EMBL/GenBank/DDBJ databases">
        <title>Hymenobacter sp. isolated from the air.</title>
        <authorList>
            <person name="Won M."/>
            <person name="Lee C.-M."/>
            <person name="Woen H.-Y."/>
            <person name="Kwon S.-W."/>
        </authorList>
    </citation>
    <scope>NUCLEOTIDE SEQUENCE</scope>
    <source>
        <strain evidence="3">5420S-77</strain>
    </source>
</reference>
<dbReference type="EMBL" id="CP095061">
    <property type="protein sequence ID" value="UOQ68319.1"/>
    <property type="molecule type" value="Genomic_DNA"/>
</dbReference>
<sequence>MQFHLVRAAVPFAALLLGSSLLYLFGLIKFDSPGVDTGLVLLMTVVKVACFLFATLHWIQQTVSSPFHRRYLMSFLVLQVLLIVLSFALDYYYLYQINAAAFHLPADRKSHAELLLTFLYFSLGKYTTAGVGDIHPTSPAAQICAMGEMVVSYFTTVLLIANVSYLQALFSRKAEE</sequence>
<protein>
    <submittedName>
        <fullName evidence="3">Potassium channel family protein</fullName>
    </submittedName>
</protein>
<evidence type="ECO:0000313" key="4">
    <source>
        <dbReference type="Proteomes" id="UP000830401"/>
    </source>
</evidence>
<feature type="transmembrane region" description="Helical" evidence="1">
    <location>
        <begin position="151"/>
        <end position="170"/>
    </location>
</feature>
<dbReference type="Pfam" id="PF07885">
    <property type="entry name" value="Ion_trans_2"/>
    <property type="match status" value="1"/>
</dbReference>
<feature type="transmembrane region" description="Helical" evidence="1">
    <location>
        <begin position="39"/>
        <end position="59"/>
    </location>
</feature>
<dbReference type="InterPro" id="IPR013099">
    <property type="entry name" value="K_chnl_dom"/>
</dbReference>
<feature type="transmembrane region" description="Helical" evidence="1">
    <location>
        <begin position="6"/>
        <end position="27"/>
    </location>
</feature>
<gene>
    <name evidence="3" type="ORF">MUN86_10965</name>
</gene>
<accession>A0ABY4GD33</accession>
<keyword evidence="3" id="KW-0407">Ion channel</keyword>
<keyword evidence="1" id="KW-0472">Membrane</keyword>
<evidence type="ECO:0000313" key="3">
    <source>
        <dbReference type="EMBL" id="UOQ68319.1"/>
    </source>
</evidence>
<keyword evidence="3" id="KW-0813">Transport</keyword>
<dbReference type="SUPFAM" id="SSF81324">
    <property type="entry name" value="Voltage-gated potassium channels"/>
    <property type="match status" value="1"/>
</dbReference>